<dbReference type="EMBL" id="MFBA01000036">
    <property type="protein sequence ID" value="OGD85115.1"/>
    <property type="molecule type" value="Genomic_DNA"/>
</dbReference>
<organism evidence="1 2">
    <name type="scientific">Candidatus Curtissbacteria bacterium RIFCSPHIGHO2_01_FULL_41_13</name>
    <dbReference type="NCBI Taxonomy" id="1797745"/>
    <lineage>
        <taxon>Bacteria</taxon>
        <taxon>Candidatus Curtissiibacteriota</taxon>
    </lineage>
</organism>
<name>A0A1F5FZU7_9BACT</name>
<protein>
    <recommendedName>
        <fullName evidence="3">Phospholipid/glycerol acyltransferase domain-containing protein</fullName>
    </recommendedName>
</protein>
<comment type="caution">
    <text evidence="1">The sequence shown here is derived from an EMBL/GenBank/DDBJ whole genome shotgun (WGS) entry which is preliminary data.</text>
</comment>
<gene>
    <name evidence="1" type="ORF">A2696_00045</name>
</gene>
<sequence length="253" mass="28867">MTNERNQDYQTPESPKTLGQLYRSVREAAVRDERLDLLEYISRFLEHKNIRVTAQATEIPNPNSILIIAPNHFCRLPVLTTQESFKTTAVVTMAASDMRITGKHISWFMKRLNTGIFDVGRFRETQNAAAKTFNSIPVEVDRRGKAKNLPEMQSALFRAIENDYCIGIFPEQQPSHSLKTYDVPYVKFLRFIASLQRPTQILPTSVFFVGNEAIVVFGELIDLSEHSDLTKIAERTITTIAKSLPRSLRGDYK</sequence>
<accession>A0A1F5FZU7</accession>
<evidence type="ECO:0008006" key="3">
    <source>
        <dbReference type="Google" id="ProtNLM"/>
    </source>
</evidence>
<dbReference type="AlphaFoldDB" id="A0A1F5FZU7"/>
<evidence type="ECO:0000313" key="1">
    <source>
        <dbReference type="EMBL" id="OGD85115.1"/>
    </source>
</evidence>
<proteinExistence type="predicted"/>
<evidence type="ECO:0000313" key="2">
    <source>
        <dbReference type="Proteomes" id="UP000177069"/>
    </source>
</evidence>
<reference evidence="1 2" key="1">
    <citation type="journal article" date="2016" name="Nat. Commun.">
        <title>Thousands of microbial genomes shed light on interconnected biogeochemical processes in an aquifer system.</title>
        <authorList>
            <person name="Anantharaman K."/>
            <person name="Brown C.T."/>
            <person name="Hug L.A."/>
            <person name="Sharon I."/>
            <person name="Castelle C.J."/>
            <person name="Probst A.J."/>
            <person name="Thomas B.C."/>
            <person name="Singh A."/>
            <person name="Wilkins M.J."/>
            <person name="Karaoz U."/>
            <person name="Brodie E.L."/>
            <person name="Williams K.H."/>
            <person name="Hubbard S.S."/>
            <person name="Banfield J.F."/>
        </authorList>
    </citation>
    <scope>NUCLEOTIDE SEQUENCE [LARGE SCALE GENOMIC DNA]</scope>
</reference>
<dbReference type="Proteomes" id="UP000177069">
    <property type="component" value="Unassembled WGS sequence"/>
</dbReference>